<comment type="caution">
    <text evidence="3">The sequence shown here is derived from an EMBL/GenBank/DDBJ whole genome shotgun (WGS) entry which is preliminary data.</text>
</comment>
<feature type="region of interest" description="Disordered" evidence="2">
    <location>
        <begin position="248"/>
        <end position="270"/>
    </location>
</feature>
<evidence type="ECO:0000313" key="4">
    <source>
        <dbReference type="Proteomes" id="UP001432322"/>
    </source>
</evidence>
<feature type="compositionally biased region" description="Basic and acidic residues" evidence="2">
    <location>
        <begin position="94"/>
        <end position="103"/>
    </location>
</feature>
<protein>
    <submittedName>
        <fullName evidence="3">Uncharacterized protein</fullName>
    </submittedName>
</protein>
<name>A0AAV5V7N7_9BILA</name>
<evidence type="ECO:0000313" key="3">
    <source>
        <dbReference type="EMBL" id="GMT15401.1"/>
    </source>
</evidence>
<feature type="non-terminal residue" evidence="3">
    <location>
        <position position="1"/>
    </location>
</feature>
<proteinExistence type="predicted"/>
<feature type="compositionally biased region" description="Pro residues" evidence="2">
    <location>
        <begin position="494"/>
        <end position="503"/>
    </location>
</feature>
<gene>
    <name evidence="3" type="ORF">PFISCL1PPCAC_6698</name>
</gene>
<keyword evidence="4" id="KW-1185">Reference proteome</keyword>
<dbReference type="Proteomes" id="UP001432322">
    <property type="component" value="Unassembled WGS sequence"/>
</dbReference>
<sequence>FRSMGKKNKEKIVEEPHDELPEVGEEIREKKKKKRKSSVAAVESMEEGEIPETPNKKKKMKKNIEVDGEENNEEKDEELEKEEEKRERKKRRKMEKEKRKEEEEKIVEEEDEIEVVFVVPGKKKEKQRKEQEDSKAGLVGVMSIATSALEAELKKATERADELQEKLDKTKTLSDDFEKANREITRLNKMYEMAIVEAGKSKLRVEYLENMIDQKPLESLKYNVELKSKVSELTVEIEQLRAAEAARMAAPEPVPTPAPELYKTSSRGVDELEADKTKLKKDLEYERRKRDDIHRQLEKVKDELYSVEKQLKKEKETRRRSEDEVDDIRKEMLTLNGELKETKEELETTREINRQIVNTSVGKTMAELQLMKEKNKILEEASKDNGAPSKDMDEMRKRLNQLVQDNLQLKSERLSKETGEAAAKIKQDAIIQQRDTLSTENREMRAKVEYYEKYWNYFMQGPVLNIPPPPIGGPRSAIAHPPMALPAIPLPRPVPPPVPPPIYAPQAPSGVPPAPDDPTKPRVPPRFPGVVVNPPSINYNPRLG</sequence>
<feature type="compositionally biased region" description="Basic and acidic residues" evidence="2">
    <location>
        <begin position="10"/>
        <end position="29"/>
    </location>
</feature>
<dbReference type="AlphaFoldDB" id="A0AAV5V7N7"/>
<evidence type="ECO:0000256" key="1">
    <source>
        <dbReference type="SAM" id="Coils"/>
    </source>
</evidence>
<feature type="region of interest" description="Disordered" evidence="2">
    <location>
        <begin position="494"/>
        <end position="544"/>
    </location>
</feature>
<reference evidence="3" key="1">
    <citation type="submission" date="2023-10" db="EMBL/GenBank/DDBJ databases">
        <title>Genome assembly of Pristionchus species.</title>
        <authorList>
            <person name="Yoshida K."/>
            <person name="Sommer R.J."/>
        </authorList>
    </citation>
    <scope>NUCLEOTIDE SEQUENCE</scope>
    <source>
        <strain evidence="3">RS5133</strain>
    </source>
</reference>
<dbReference type="EMBL" id="BTSY01000002">
    <property type="protein sequence ID" value="GMT15401.1"/>
    <property type="molecule type" value="Genomic_DNA"/>
</dbReference>
<feature type="compositionally biased region" description="Pro residues" evidence="2">
    <location>
        <begin position="510"/>
        <end position="527"/>
    </location>
</feature>
<evidence type="ECO:0000256" key="2">
    <source>
        <dbReference type="SAM" id="MobiDB-lite"/>
    </source>
</evidence>
<feature type="region of interest" description="Disordered" evidence="2">
    <location>
        <begin position="1"/>
        <end position="107"/>
    </location>
</feature>
<accession>A0AAV5V7N7</accession>
<feature type="coiled-coil region" evidence="1">
    <location>
        <begin position="146"/>
        <end position="183"/>
    </location>
</feature>
<feature type="compositionally biased region" description="Acidic residues" evidence="2">
    <location>
        <begin position="66"/>
        <end position="81"/>
    </location>
</feature>
<keyword evidence="1" id="KW-0175">Coiled coil</keyword>
<organism evidence="3 4">
    <name type="scientific">Pristionchus fissidentatus</name>
    <dbReference type="NCBI Taxonomy" id="1538716"/>
    <lineage>
        <taxon>Eukaryota</taxon>
        <taxon>Metazoa</taxon>
        <taxon>Ecdysozoa</taxon>
        <taxon>Nematoda</taxon>
        <taxon>Chromadorea</taxon>
        <taxon>Rhabditida</taxon>
        <taxon>Rhabditina</taxon>
        <taxon>Diplogasteromorpha</taxon>
        <taxon>Diplogasteroidea</taxon>
        <taxon>Neodiplogasteridae</taxon>
        <taxon>Pristionchus</taxon>
    </lineage>
</organism>